<evidence type="ECO:0000313" key="3">
    <source>
        <dbReference type="EMBL" id="QED91631.1"/>
    </source>
</evidence>
<dbReference type="InterPro" id="IPR039445">
    <property type="entry name" value="DauR-like_HTH"/>
</dbReference>
<organism evidence="3 4">
    <name type="scientific">Eikenella exigua</name>
    <dbReference type="NCBI Taxonomy" id="2528037"/>
    <lineage>
        <taxon>Bacteria</taxon>
        <taxon>Pseudomonadati</taxon>
        <taxon>Pseudomonadota</taxon>
        <taxon>Betaproteobacteria</taxon>
        <taxon>Neisseriales</taxon>
        <taxon>Neisseriaceae</taxon>
        <taxon>Eikenella</taxon>
    </lineage>
</organism>
<feature type="domain" description="Transcriptional regulator DauR-like HTH" evidence="2">
    <location>
        <begin position="161"/>
        <end position="220"/>
    </location>
</feature>
<evidence type="ECO:0000313" key="4">
    <source>
        <dbReference type="Proteomes" id="UP000326695"/>
    </source>
</evidence>
<dbReference type="KEGG" id="eex:EZJ17_02485"/>
<dbReference type="Pfam" id="PF08348">
    <property type="entry name" value="PAS_6"/>
    <property type="match status" value="1"/>
</dbReference>
<feature type="domain" description="YheO-like" evidence="1">
    <location>
        <begin position="20"/>
        <end position="128"/>
    </location>
</feature>
<evidence type="ECO:0000259" key="2">
    <source>
        <dbReference type="Pfam" id="PF13309"/>
    </source>
</evidence>
<keyword evidence="4" id="KW-1185">Reference proteome</keyword>
<sequence>MIDSAQPPFLPINDTDQAILQSYFHLADSVAHLLGEYCEVVVHQLEGFNSSVVKIINGFHTGRSVGSPITDKALKMLRNYQKNPEQVGKSYFSTTYNGHLVKSITHIILNDSGKPIGLFCINLNLSYPFEKVIASLLPQQAFLTPPKDENFVINQNDMMDGMLSVAISDVELHINSSQKNYKKAIIAHLYEDGFFELKDAVFFVSEKLELTKYAIYKHLRKLKNECL</sequence>
<reference evidence="4" key="1">
    <citation type="journal article" date="2019" name="J. Anim. Genet.">
        <title>Description and whole genome sequencing of Eikenella exigua sp. nov., isolated from brain abscess and blood.</title>
        <authorList>
            <person name="Stormo K.A."/>
            <person name="Nygaard R.M."/>
            <person name="Bruvold T.S."/>
            <person name="Dimmen G."/>
            <person name="Lindemann P.C."/>
            <person name="Jordal S."/>
            <person name="Kommedal O."/>
        </authorList>
    </citation>
    <scope>NUCLEOTIDE SEQUENCE [LARGE SCALE GENOMIC DNA]</scope>
    <source>
        <strain evidence="4">PXX</strain>
    </source>
</reference>
<dbReference type="InterPro" id="IPR013559">
    <property type="entry name" value="YheO"/>
</dbReference>
<dbReference type="EMBL" id="CP038018">
    <property type="protein sequence ID" value="QED91631.1"/>
    <property type="molecule type" value="Genomic_DNA"/>
</dbReference>
<protein>
    <recommendedName>
        <fullName evidence="5">DNA-binding protein</fullName>
    </recommendedName>
</protein>
<dbReference type="RefSeq" id="WP_067441652.1">
    <property type="nucleotide sequence ID" value="NZ_CP038018.1"/>
</dbReference>
<dbReference type="PANTHER" id="PTHR35568:SF1">
    <property type="entry name" value="TRANSCRIPTIONAL REGULATOR DAUR"/>
    <property type="match status" value="1"/>
</dbReference>
<name>A0AAX1F6D1_9NEIS</name>
<evidence type="ECO:0000259" key="1">
    <source>
        <dbReference type="Pfam" id="PF08348"/>
    </source>
</evidence>
<proteinExistence type="predicted"/>
<gene>
    <name evidence="3" type="ORF">EZJ17_02485</name>
</gene>
<accession>A0AAX1F6D1</accession>
<dbReference type="PANTHER" id="PTHR35568">
    <property type="entry name" value="TRANSCRIPTIONAL REGULATOR DAUR"/>
    <property type="match status" value="1"/>
</dbReference>
<dbReference type="AlphaFoldDB" id="A0AAX1F6D1"/>
<dbReference type="Pfam" id="PF13309">
    <property type="entry name" value="HTH_22"/>
    <property type="match status" value="1"/>
</dbReference>
<dbReference type="Proteomes" id="UP000326695">
    <property type="component" value="Chromosome"/>
</dbReference>
<dbReference type="InterPro" id="IPR039446">
    <property type="entry name" value="DauR-like"/>
</dbReference>
<evidence type="ECO:0008006" key="5">
    <source>
        <dbReference type="Google" id="ProtNLM"/>
    </source>
</evidence>